<dbReference type="Pfam" id="PF05016">
    <property type="entry name" value="ParE_toxin"/>
    <property type="match status" value="1"/>
</dbReference>
<accession>A0A517QFW6</accession>
<sequence>MSYQVELSRQAETDIRKIYTYIREHGPADPNAWKKGLASKLAHLEQFPEACSLAPENDFTPQEIRQTFYGPFRILFTIREQFVFVATVRHAARLELKPDELDKLL</sequence>
<dbReference type="AlphaFoldDB" id="A0A517QFW6"/>
<name>A0A517QFW6_9PLAN</name>
<dbReference type="Proteomes" id="UP000315647">
    <property type="component" value="Chromosome"/>
</dbReference>
<dbReference type="SUPFAM" id="SSF143011">
    <property type="entry name" value="RelE-like"/>
    <property type="match status" value="1"/>
</dbReference>
<dbReference type="InterPro" id="IPR035093">
    <property type="entry name" value="RelE/ParE_toxin_dom_sf"/>
</dbReference>
<dbReference type="Gene3D" id="3.30.2310.20">
    <property type="entry name" value="RelE-like"/>
    <property type="match status" value="1"/>
</dbReference>
<dbReference type="EMBL" id="CP037421">
    <property type="protein sequence ID" value="QDT30530.1"/>
    <property type="molecule type" value="Genomic_DNA"/>
</dbReference>
<evidence type="ECO:0000256" key="1">
    <source>
        <dbReference type="ARBA" id="ARBA00022649"/>
    </source>
</evidence>
<keyword evidence="3" id="KW-1185">Reference proteome</keyword>
<protein>
    <submittedName>
        <fullName evidence="2">Plasmid stabilization system protein</fullName>
    </submittedName>
</protein>
<dbReference type="RefSeq" id="WP_145452461.1">
    <property type="nucleotide sequence ID" value="NZ_CP037421.1"/>
</dbReference>
<keyword evidence="1" id="KW-1277">Toxin-antitoxin system</keyword>
<dbReference type="InterPro" id="IPR007712">
    <property type="entry name" value="RelE/ParE_toxin"/>
</dbReference>
<organism evidence="2 3">
    <name type="scientific">Gimesia panareensis</name>
    <dbReference type="NCBI Taxonomy" id="2527978"/>
    <lineage>
        <taxon>Bacteria</taxon>
        <taxon>Pseudomonadati</taxon>
        <taxon>Planctomycetota</taxon>
        <taxon>Planctomycetia</taxon>
        <taxon>Planctomycetales</taxon>
        <taxon>Planctomycetaceae</taxon>
        <taxon>Gimesia</taxon>
    </lineage>
</organism>
<evidence type="ECO:0000313" key="3">
    <source>
        <dbReference type="Proteomes" id="UP000315647"/>
    </source>
</evidence>
<reference evidence="2 3" key="1">
    <citation type="submission" date="2019-03" db="EMBL/GenBank/DDBJ databases">
        <title>Deep-cultivation of Planctomycetes and their phenomic and genomic characterization uncovers novel biology.</title>
        <authorList>
            <person name="Wiegand S."/>
            <person name="Jogler M."/>
            <person name="Boedeker C."/>
            <person name="Pinto D."/>
            <person name="Vollmers J."/>
            <person name="Rivas-Marin E."/>
            <person name="Kohn T."/>
            <person name="Peeters S.H."/>
            <person name="Heuer A."/>
            <person name="Rast P."/>
            <person name="Oberbeckmann S."/>
            <person name="Bunk B."/>
            <person name="Jeske O."/>
            <person name="Meyerdierks A."/>
            <person name="Storesund J.E."/>
            <person name="Kallscheuer N."/>
            <person name="Luecker S."/>
            <person name="Lage O.M."/>
            <person name="Pohl T."/>
            <person name="Merkel B.J."/>
            <person name="Hornburger P."/>
            <person name="Mueller R.-W."/>
            <person name="Bruemmer F."/>
            <person name="Labrenz M."/>
            <person name="Spormann A.M."/>
            <person name="Op den Camp H."/>
            <person name="Overmann J."/>
            <person name="Amann R."/>
            <person name="Jetten M.S.M."/>
            <person name="Mascher T."/>
            <person name="Medema M.H."/>
            <person name="Devos D.P."/>
            <person name="Kaster A.-K."/>
            <person name="Ovreas L."/>
            <person name="Rohde M."/>
            <person name="Galperin M.Y."/>
            <person name="Jogler C."/>
        </authorList>
    </citation>
    <scope>NUCLEOTIDE SEQUENCE [LARGE SCALE GENOMIC DNA]</scope>
    <source>
        <strain evidence="2 3">Enr10</strain>
    </source>
</reference>
<proteinExistence type="predicted"/>
<evidence type="ECO:0000313" key="2">
    <source>
        <dbReference type="EMBL" id="QDT30530.1"/>
    </source>
</evidence>
<gene>
    <name evidence="2" type="ORF">Enr10x_58960</name>
</gene>